<dbReference type="InterPro" id="IPR050595">
    <property type="entry name" value="Bact_response_regulator"/>
</dbReference>
<dbReference type="Proteomes" id="UP000484015">
    <property type="component" value="Unassembled WGS sequence"/>
</dbReference>
<dbReference type="PROSITE" id="PS50110">
    <property type="entry name" value="RESPONSE_REGULATORY"/>
    <property type="match status" value="1"/>
</dbReference>
<evidence type="ECO:0000256" key="2">
    <source>
        <dbReference type="PROSITE-ProRule" id="PRU00169"/>
    </source>
</evidence>
<dbReference type="AlphaFoldDB" id="A0A6L6PVG7"/>
<dbReference type="Gene3D" id="3.40.50.2300">
    <property type="match status" value="1"/>
</dbReference>
<accession>A0A6L6PVG7</accession>
<proteinExistence type="predicted"/>
<dbReference type="PANTHER" id="PTHR44591">
    <property type="entry name" value="STRESS RESPONSE REGULATOR PROTEIN 1"/>
    <property type="match status" value="1"/>
</dbReference>
<gene>
    <name evidence="4" type="ORF">GM668_02745</name>
</gene>
<evidence type="ECO:0000259" key="3">
    <source>
        <dbReference type="PROSITE" id="PS50110"/>
    </source>
</evidence>
<dbReference type="GO" id="GO:0000160">
    <property type="term" value="P:phosphorelay signal transduction system"/>
    <property type="evidence" value="ECO:0007669"/>
    <property type="project" value="InterPro"/>
</dbReference>
<organism evidence="4 5">
    <name type="scientific">Pseudoduganella ginsengisoli</name>
    <dbReference type="NCBI Taxonomy" id="1462440"/>
    <lineage>
        <taxon>Bacteria</taxon>
        <taxon>Pseudomonadati</taxon>
        <taxon>Pseudomonadota</taxon>
        <taxon>Betaproteobacteria</taxon>
        <taxon>Burkholderiales</taxon>
        <taxon>Oxalobacteraceae</taxon>
        <taxon>Telluria group</taxon>
        <taxon>Pseudoduganella</taxon>
    </lineage>
</organism>
<dbReference type="EMBL" id="WNLA01000001">
    <property type="protein sequence ID" value="MTW00998.1"/>
    <property type="molecule type" value="Genomic_DNA"/>
</dbReference>
<evidence type="ECO:0000313" key="5">
    <source>
        <dbReference type="Proteomes" id="UP000484015"/>
    </source>
</evidence>
<dbReference type="OrthoDB" id="8755166at2"/>
<dbReference type="InterPro" id="IPR011006">
    <property type="entry name" value="CheY-like_superfamily"/>
</dbReference>
<feature type="domain" description="Response regulatory" evidence="3">
    <location>
        <begin position="157"/>
        <end position="273"/>
    </location>
</feature>
<reference evidence="4 5" key="1">
    <citation type="submission" date="2019-11" db="EMBL/GenBank/DDBJ databases">
        <title>Type strains purchased from KCTC, JCM and DSMZ.</title>
        <authorList>
            <person name="Lu H."/>
        </authorList>
    </citation>
    <scope>NUCLEOTIDE SEQUENCE [LARGE SCALE GENOMIC DNA]</scope>
    <source>
        <strain evidence="4 5">KCTC 42409</strain>
    </source>
</reference>
<dbReference type="InterPro" id="IPR001789">
    <property type="entry name" value="Sig_transdc_resp-reg_receiver"/>
</dbReference>
<dbReference type="RefSeq" id="WP_155437363.1">
    <property type="nucleotide sequence ID" value="NZ_WNLA01000001.1"/>
</dbReference>
<keyword evidence="1" id="KW-0597">Phosphoprotein</keyword>
<dbReference type="SUPFAM" id="SSF52172">
    <property type="entry name" value="CheY-like"/>
    <property type="match status" value="1"/>
</dbReference>
<evidence type="ECO:0000313" key="4">
    <source>
        <dbReference type="EMBL" id="MTW00998.1"/>
    </source>
</evidence>
<comment type="caution">
    <text evidence="4">The sequence shown here is derived from an EMBL/GenBank/DDBJ whole genome shotgun (WGS) entry which is preliminary data.</text>
</comment>
<sequence length="276" mass="29226">MDKFPFAVRLAGFPREAAQALETTLRAAPAHGPQYFCLSEHSLQEPDLVLAYGPDLKAMAELSAQADVPGELDLRPALVLGQPAAPLPYPGLPLAFDPGAFHIQLALLVARRADALARLAGEGLPPIPERRRMPRLDFDLTDPAEYEAMRGKSRRGAVLVVDGGGRLAAQASQLMKPYRITVLAASDEASALAAGAEAPLSVVLINTSLPGIDAYRVSAALRAQADAQPPEVVLVVAPPFKYDGKRGRAAGVAGLLDKPVADATLRTVLKRQMHIA</sequence>
<evidence type="ECO:0000256" key="1">
    <source>
        <dbReference type="ARBA" id="ARBA00022553"/>
    </source>
</evidence>
<keyword evidence="5" id="KW-1185">Reference proteome</keyword>
<dbReference type="PANTHER" id="PTHR44591:SF3">
    <property type="entry name" value="RESPONSE REGULATORY DOMAIN-CONTAINING PROTEIN"/>
    <property type="match status" value="1"/>
</dbReference>
<comment type="caution">
    <text evidence="2">Lacks conserved residue(s) required for the propagation of feature annotation.</text>
</comment>
<protein>
    <submittedName>
        <fullName evidence="4">Response regulator</fullName>
    </submittedName>
</protein>
<name>A0A6L6PVG7_9BURK</name>